<keyword evidence="3" id="KW-1185">Reference proteome</keyword>
<accession>A0ABU6IGU0</accession>
<organism evidence="2 3">
    <name type="scientific">Adlercreutzia wanghongyangiae</name>
    <dbReference type="NCBI Taxonomy" id="3111451"/>
    <lineage>
        <taxon>Bacteria</taxon>
        <taxon>Bacillati</taxon>
        <taxon>Actinomycetota</taxon>
        <taxon>Coriobacteriia</taxon>
        <taxon>Eggerthellales</taxon>
        <taxon>Eggerthellaceae</taxon>
        <taxon>Adlercreutzia</taxon>
    </lineage>
</organism>
<proteinExistence type="predicted"/>
<dbReference type="RefSeq" id="WP_338209527.1">
    <property type="nucleotide sequence ID" value="NZ_JAYMFF010000007.1"/>
</dbReference>
<evidence type="ECO:0000313" key="2">
    <source>
        <dbReference type="EMBL" id="MEC4175639.1"/>
    </source>
</evidence>
<reference evidence="2 3" key="1">
    <citation type="submission" date="2024-01" db="EMBL/GenBank/DDBJ databases">
        <title>novel species in genus Adlercreutzia.</title>
        <authorList>
            <person name="Liu X."/>
        </authorList>
    </citation>
    <scope>NUCLEOTIDE SEQUENCE [LARGE SCALE GENOMIC DNA]</scope>
    <source>
        <strain evidence="2 3">R7</strain>
    </source>
</reference>
<protein>
    <submittedName>
        <fullName evidence="2">Uncharacterized protein</fullName>
    </submittedName>
</protein>
<dbReference type="Proteomes" id="UP001349994">
    <property type="component" value="Unassembled WGS sequence"/>
</dbReference>
<dbReference type="EMBL" id="JAYMFF010000007">
    <property type="protein sequence ID" value="MEC4175639.1"/>
    <property type="molecule type" value="Genomic_DNA"/>
</dbReference>
<feature type="region of interest" description="Disordered" evidence="1">
    <location>
        <begin position="128"/>
        <end position="156"/>
    </location>
</feature>
<feature type="compositionally biased region" description="Acidic residues" evidence="1">
    <location>
        <begin position="128"/>
        <end position="143"/>
    </location>
</feature>
<comment type="caution">
    <text evidence="2">The sequence shown here is derived from an EMBL/GenBank/DDBJ whole genome shotgun (WGS) entry which is preliminary data.</text>
</comment>
<name>A0ABU6IGU0_9ACTN</name>
<gene>
    <name evidence="2" type="ORF">VIN30_04185</name>
</gene>
<evidence type="ECO:0000313" key="3">
    <source>
        <dbReference type="Proteomes" id="UP001349994"/>
    </source>
</evidence>
<sequence length="156" mass="17111">MVGFKDKLSSSLNNLKDHVTSEEFANSMTEHAQSFLTTAKNDLPDIVEEIQVSRAFGISGTTVMKRRVRDWQLQQLASIAEEALSGAASQADSQPERTSALDAVDASLQNPASGIEFEKVGTITSFDPDDPWADMQFDDDADTPPDNPLDCISFRR</sequence>
<evidence type="ECO:0000256" key="1">
    <source>
        <dbReference type="SAM" id="MobiDB-lite"/>
    </source>
</evidence>